<keyword evidence="2" id="KW-1185">Reference proteome</keyword>
<dbReference type="Proteomes" id="UP000703661">
    <property type="component" value="Unassembled WGS sequence"/>
</dbReference>
<comment type="caution">
    <text evidence="1">The sequence shown here is derived from an EMBL/GenBank/DDBJ whole genome shotgun (WGS) entry which is preliminary data.</text>
</comment>
<organism evidence="1 2">
    <name type="scientific">Entomortierella chlamydospora</name>
    <dbReference type="NCBI Taxonomy" id="101097"/>
    <lineage>
        <taxon>Eukaryota</taxon>
        <taxon>Fungi</taxon>
        <taxon>Fungi incertae sedis</taxon>
        <taxon>Mucoromycota</taxon>
        <taxon>Mortierellomycotina</taxon>
        <taxon>Mortierellomycetes</taxon>
        <taxon>Mortierellales</taxon>
        <taxon>Mortierellaceae</taxon>
        <taxon>Entomortierella</taxon>
    </lineage>
</organism>
<evidence type="ECO:0000313" key="1">
    <source>
        <dbReference type="EMBL" id="KAG0008177.1"/>
    </source>
</evidence>
<sequence length="640" mass="72706">MPSIDRIELELSSQKTKLVIDKSDLDLQGKNKVTISEDGILYDRNDSNRSVERAAVHVTTPGCTYLKVTVSGLTESQKKGRLLLLSEKIESLGRQICGQWSPGHQTEESEPDTAVIHCSSIYQEYQDCPPDLFRGQLNWKLHMAEESDWWADREAPIDLGSTVLELYVLKHKLPKLFESDGALKIPLLLLRMFLGAALEQKVQSHFGWVSLVTRICHGSAEPFSGKDKDTAAHWLKYHTFSGDPSFGVTAYGGKFKLNQWLAAYRNWITKKVITCVNCYDQAAIVEVALSLGMDYNQVAWEYHQVFGYISRKTKLVGWGFCNNPYFYDDRDKMIVEDDDESRWAFRNHAHLSWGPDFHPEKEEEFYDKNKDPEKFTTTPIYIIDACAGPHVGNELRDIYYKQLDNNSGDTTKYPVEKLDELKRNNDTISVWNSGLTGLSSESKNPWTLKGAQDTYYDGKSIEWTALELPPGSPLLTKVYGGKLSTIQDQFAEIVQNVKFKTPLTSGEWIEVEIPDEEDEFGNIITEQKIYEDAAIARSYFSLRMTVTPSHNAAIELIKDRTMKFSLSSKEPTLKKQESKSTITMIGGRYLKLFTYANLMVELACLNGEKYLQDIADTVAERLSGDEAKLAEPDQWEACLN</sequence>
<dbReference type="AlphaFoldDB" id="A0A9P6MN14"/>
<gene>
    <name evidence="1" type="ORF">BGZ80_003774</name>
</gene>
<dbReference type="OrthoDB" id="5065353at2759"/>
<accession>A0A9P6MN14</accession>
<proteinExistence type="predicted"/>
<evidence type="ECO:0000313" key="2">
    <source>
        <dbReference type="Proteomes" id="UP000703661"/>
    </source>
</evidence>
<name>A0A9P6MN14_9FUNG</name>
<dbReference type="EMBL" id="JAAAID010002012">
    <property type="protein sequence ID" value="KAG0008177.1"/>
    <property type="molecule type" value="Genomic_DNA"/>
</dbReference>
<reference evidence="1" key="1">
    <citation type="journal article" date="2020" name="Fungal Divers.">
        <title>Resolving the Mortierellaceae phylogeny through synthesis of multi-gene phylogenetics and phylogenomics.</title>
        <authorList>
            <person name="Vandepol N."/>
            <person name="Liber J."/>
            <person name="Desiro A."/>
            <person name="Na H."/>
            <person name="Kennedy M."/>
            <person name="Barry K."/>
            <person name="Grigoriev I.V."/>
            <person name="Miller A.N."/>
            <person name="O'Donnell K."/>
            <person name="Stajich J.E."/>
            <person name="Bonito G."/>
        </authorList>
    </citation>
    <scope>NUCLEOTIDE SEQUENCE</scope>
    <source>
        <strain evidence="1">NRRL 2769</strain>
    </source>
</reference>
<protein>
    <submittedName>
        <fullName evidence="1">Uncharacterized protein</fullName>
    </submittedName>
</protein>